<keyword evidence="2" id="KW-0614">Plasmid</keyword>
<keyword evidence="1" id="KW-1133">Transmembrane helix</keyword>
<protein>
    <recommendedName>
        <fullName evidence="3">Membrane protein P80</fullName>
    </recommendedName>
</protein>
<feature type="transmembrane region" description="Helical" evidence="1">
    <location>
        <begin position="25"/>
        <end position="48"/>
    </location>
</feature>
<geneLocation type="plasmid" evidence="2">
    <name>2</name>
</geneLocation>
<name>A0A448ZYH0_METSV</name>
<sequence length="765" mass="87410">MPIKQKEKKAKVVLTTEQAAKRKKIILGSVWGTILTAAIVTGITVPVVQAQKALPTPDPIYKDEDVLYEQTDANGNKIQVKYGDIKKLDSNVNERRHLASEMQKHLIKYLYEQEREASLWYEAIYNANKLPADQKHFALDSIEDVRKKAQKEFSDLEEKLKTQYGYSKKWEEKLNEEMAKSEWGKSKTKADAIEYRTVEKLKTNANRRYTFEYNKDFTYSEVKNGITANSDISYTYNGQKKNVTLKPNGEGGNFVKGSTLYLQDFFAKENENYTLPAADSSELKVNTKDEYKVNMFTTKSYISSLKNPLSTPAKKSGESIRRRFLEPWLKKGQLLTSTFQLAAKPNLKDENKPWTVTKDEITKLFKFGVYNDDATNGAENNVLSLGIERLSKFKGLNPILDDPSLKDETIRAAKNDELALKNISSSSSNAAKYGSNGFQSLENRLSGKDPADYLPLLSMVMKTDTPDGKSIFQEHTKDDLFKDLRTKIIKEVLFKQAPDASSQYHELYTYLTNSANDNGKIIAKSNYTTAESTKYAKFNNLLKKRIDELDKDEFEKAAGKVFASVFGESATSNKINSIIKVNGNYVQVTSSGIKLLSVYDKLTDQNHKIDNILKLIKRDLEIKSKTNSPDYTQPVLDIENMFKNIVTDDFKVKELLNDDDFIKYIKEQKYKDLNSVEKSFNDEAIESVKFYESILNEVARGKLLDDKTNKLAEYVKKSINDNIIADFKKNGNNKFYIEGHDDSKYWNDGMVEYLYKAIQDFINKN</sequence>
<evidence type="ECO:0008006" key="3">
    <source>
        <dbReference type="Google" id="ProtNLM"/>
    </source>
</evidence>
<reference evidence="2" key="1">
    <citation type="submission" date="2019-01" db="EMBL/GenBank/DDBJ databases">
        <authorList>
            <consortium name="Pathogen Informatics"/>
        </authorList>
    </citation>
    <scope>NUCLEOTIDE SEQUENCE [LARGE SCALE GENOMIC DNA]</scope>
    <source>
        <strain evidence="2">NCTC10113</strain>
    </source>
</reference>
<accession>A0A448ZYH0</accession>
<dbReference type="NCBIfam" id="NF045833">
    <property type="entry name" value="P80_membrane"/>
    <property type="match status" value="1"/>
</dbReference>
<keyword evidence="1" id="KW-0812">Transmembrane</keyword>
<dbReference type="EMBL" id="LR214939">
    <property type="protein sequence ID" value="VEU56311.1"/>
    <property type="molecule type" value="Genomic_DNA"/>
</dbReference>
<dbReference type="AlphaFoldDB" id="A0A448ZYH0"/>
<proteinExistence type="predicted"/>
<dbReference type="RefSeq" id="WP_024544100.1">
    <property type="nucleotide sequence ID" value="NZ_BPLV01000001.1"/>
</dbReference>
<keyword evidence="1" id="KW-0472">Membrane</keyword>
<evidence type="ECO:0000256" key="1">
    <source>
        <dbReference type="SAM" id="Phobius"/>
    </source>
</evidence>
<organism evidence="2">
    <name type="scientific">Metamycoplasma salivarium</name>
    <name type="common">Mycoplasma salivarium</name>
    <dbReference type="NCBI Taxonomy" id="2124"/>
    <lineage>
        <taxon>Bacteria</taxon>
        <taxon>Bacillati</taxon>
        <taxon>Mycoplasmatota</taxon>
        <taxon>Mycoplasmoidales</taxon>
        <taxon>Metamycoplasmataceae</taxon>
        <taxon>Metamycoplasma</taxon>
    </lineage>
</organism>
<gene>
    <name evidence="2" type="ORF">NCTC10113_01215</name>
</gene>
<evidence type="ECO:0000313" key="2">
    <source>
        <dbReference type="EMBL" id="VEU56311.1"/>
    </source>
</evidence>